<dbReference type="Proteomes" id="UP000275267">
    <property type="component" value="Unassembled WGS sequence"/>
</dbReference>
<dbReference type="AlphaFoldDB" id="A0A3L6PAE2"/>
<protein>
    <recommendedName>
        <fullName evidence="3">Transposon protein, putative, CACTA, En/Spm sub-class</fullName>
    </recommendedName>
</protein>
<comment type="caution">
    <text evidence="1">The sequence shown here is derived from an EMBL/GenBank/DDBJ whole genome shotgun (WGS) entry which is preliminary data.</text>
</comment>
<dbReference type="STRING" id="4540.A0A3L6PAE2"/>
<sequence length="214" mass="24816">MSVSWEDRYPLCNAWSLTRVGSDHSPIILDSGEHGAPRPKYFFFENKWTLRPDFNSLVTEEWEQSAARRPEGCKAMDAWHGSLCFLRQYLKGWNIKHDGDLAKEKSDRMLDLAQLDSLLDTRALSPEELRTRYETEGQLERIYQMEEIHWQQMGNETWVLKGDSNTQFFHPFANGRRRKNSIRSLEGDRGEISGQPDIAAHVTNFYKNLFGAGS</sequence>
<evidence type="ECO:0000313" key="1">
    <source>
        <dbReference type="EMBL" id="RLM54420.1"/>
    </source>
</evidence>
<proteinExistence type="predicted"/>
<keyword evidence="2" id="KW-1185">Reference proteome</keyword>
<evidence type="ECO:0000313" key="2">
    <source>
        <dbReference type="Proteomes" id="UP000275267"/>
    </source>
</evidence>
<dbReference type="OrthoDB" id="696139at2759"/>
<gene>
    <name evidence="1" type="ORF">C2845_PM10G19130</name>
</gene>
<reference evidence="2" key="1">
    <citation type="journal article" date="2019" name="Nat. Commun.">
        <title>The genome of broomcorn millet.</title>
        <authorList>
            <person name="Zou C."/>
            <person name="Miki D."/>
            <person name="Li D."/>
            <person name="Tang Q."/>
            <person name="Xiao L."/>
            <person name="Rajput S."/>
            <person name="Deng P."/>
            <person name="Jia W."/>
            <person name="Huang R."/>
            <person name="Zhang M."/>
            <person name="Sun Y."/>
            <person name="Hu J."/>
            <person name="Fu X."/>
            <person name="Schnable P.S."/>
            <person name="Li F."/>
            <person name="Zhang H."/>
            <person name="Feng B."/>
            <person name="Zhu X."/>
            <person name="Liu R."/>
            <person name="Schnable J.C."/>
            <person name="Zhu J.-K."/>
            <person name="Zhang H."/>
        </authorList>
    </citation>
    <scope>NUCLEOTIDE SEQUENCE [LARGE SCALE GENOMIC DNA]</scope>
</reference>
<dbReference type="EMBL" id="PQIB02000018">
    <property type="protein sequence ID" value="RLM54420.1"/>
    <property type="molecule type" value="Genomic_DNA"/>
</dbReference>
<name>A0A3L6PAE2_PANMI</name>
<evidence type="ECO:0008006" key="3">
    <source>
        <dbReference type="Google" id="ProtNLM"/>
    </source>
</evidence>
<accession>A0A3L6PAE2</accession>
<organism evidence="1 2">
    <name type="scientific">Panicum miliaceum</name>
    <name type="common">Proso millet</name>
    <name type="synonym">Broomcorn millet</name>
    <dbReference type="NCBI Taxonomy" id="4540"/>
    <lineage>
        <taxon>Eukaryota</taxon>
        <taxon>Viridiplantae</taxon>
        <taxon>Streptophyta</taxon>
        <taxon>Embryophyta</taxon>
        <taxon>Tracheophyta</taxon>
        <taxon>Spermatophyta</taxon>
        <taxon>Magnoliopsida</taxon>
        <taxon>Liliopsida</taxon>
        <taxon>Poales</taxon>
        <taxon>Poaceae</taxon>
        <taxon>PACMAD clade</taxon>
        <taxon>Panicoideae</taxon>
        <taxon>Panicodae</taxon>
        <taxon>Paniceae</taxon>
        <taxon>Panicinae</taxon>
        <taxon>Panicum</taxon>
        <taxon>Panicum sect. Panicum</taxon>
    </lineage>
</organism>